<accession>A0ABS8A6U6</accession>
<feature type="chain" id="PRO_5045444813" description="YD repeat-containing protein" evidence="1">
    <location>
        <begin position="22"/>
        <end position="393"/>
    </location>
</feature>
<feature type="signal peptide" evidence="1">
    <location>
        <begin position="1"/>
        <end position="21"/>
    </location>
</feature>
<keyword evidence="1" id="KW-0732">Signal</keyword>
<evidence type="ECO:0008006" key="4">
    <source>
        <dbReference type="Google" id="ProtNLM"/>
    </source>
</evidence>
<evidence type="ECO:0000256" key="1">
    <source>
        <dbReference type="SAM" id="SignalP"/>
    </source>
</evidence>
<evidence type="ECO:0000313" key="2">
    <source>
        <dbReference type="EMBL" id="MCB2376112.1"/>
    </source>
</evidence>
<organism evidence="2 3">
    <name type="scientific">Hymenobacter nitidus</name>
    <dbReference type="NCBI Taxonomy" id="2880929"/>
    <lineage>
        <taxon>Bacteria</taxon>
        <taxon>Pseudomonadati</taxon>
        <taxon>Bacteroidota</taxon>
        <taxon>Cytophagia</taxon>
        <taxon>Cytophagales</taxon>
        <taxon>Hymenobacteraceae</taxon>
        <taxon>Hymenobacter</taxon>
    </lineage>
</organism>
<comment type="caution">
    <text evidence="2">The sequence shown here is derived from an EMBL/GenBank/DDBJ whole genome shotgun (WGS) entry which is preliminary data.</text>
</comment>
<dbReference type="Proteomes" id="UP001165297">
    <property type="component" value="Unassembled WGS sequence"/>
</dbReference>
<reference evidence="2" key="1">
    <citation type="submission" date="2021-10" db="EMBL/GenBank/DDBJ databases">
        <authorList>
            <person name="Dean J.D."/>
            <person name="Kim M.K."/>
            <person name="Newey C.N."/>
            <person name="Stoker T.S."/>
            <person name="Thompson D.W."/>
            <person name="Grose J.H."/>
        </authorList>
    </citation>
    <scope>NUCLEOTIDE SEQUENCE</scope>
    <source>
        <strain evidence="2">BT635</strain>
    </source>
</reference>
<evidence type="ECO:0000313" key="3">
    <source>
        <dbReference type="Proteomes" id="UP001165297"/>
    </source>
</evidence>
<dbReference type="RefSeq" id="WP_226181776.1">
    <property type="nucleotide sequence ID" value="NZ_JAJADQ010000001.1"/>
</dbReference>
<name>A0ABS8A6U6_9BACT</name>
<protein>
    <recommendedName>
        <fullName evidence="4">YD repeat-containing protein</fullName>
    </recommendedName>
</protein>
<keyword evidence="3" id="KW-1185">Reference proteome</keyword>
<dbReference type="EMBL" id="JAJADQ010000001">
    <property type="protein sequence ID" value="MCB2376112.1"/>
    <property type="molecule type" value="Genomic_DNA"/>
</dbReference>
<gene>
    <name evidence="2" type="ORF">LGH70_00850</name>
</gene>
<sequence>MRVVLLSALFLGLLAAQASHAQSQFQVQSQFRARLWEQTQWQGYSRPQPSPSQSARQIMMQPSIPVDSDGSIKTEPDSATRHLYVRNKVRSVLKIRLDQDGNAQDTVEYQAVDRQGRWLQVGTSRTKVRRQWSYNNQGQCTGLVEYPSATRPYTVINTYNPALQRGQQEVLLANGTRTIVSEKQLYRSADTVLTEIRGQALTVSQYVYPQYYQRSLRLVPHPDTVLSITCFYNGNQRPTSSQAHYLIHRRGALVESGNLTLPATAKARPTRHSVDIPAFPNPEQALATLRQGEALHPQRRHDYDQKNRLVRQEITTPVEVGAQRHLIRNVVHYTYNSLGQLIGRQGSLRAGSAPAQAAYSVFSYLPSGLLKGETTDARSAKPVFYQYQYEYYE</sequence>
<proteinExistence type="predicted"/>